<accession>A0A2I0U8D1</accession>
<dbReference type="Proteomes" id="UP000233556">
    <property type="component" value="Unassembled WGS sequence"/>
</dbReference>
<protein>
    <recommendedName>
        <fullName evidence="4">Rna-directed dna polymerase from mobile element jockey-like</fullName>
    </recommendedName>
</protein>
<sequence length="126" mass="14012">MKFNEAKYKVLHLGWSNPQYQYRLRDEGIESSPVEKDLGILMDKKFDVNWQCARAGQKANTILGCINKSMVKGGDFSPLLCYDETPHGVLGPALGSPTQERYGLVRAGPDEGHKNVGWNTSPMKKG</sequence>
<dbReference type="AlphaFoldDB" id="A0A2I0U8D1"/>
<organism evidence="2 3">
    <name type="scientific">Limosa lapponica baueri</name>
    <dbReference type="NCBI Taxonomy" id="1758121"/>
    <lineage>
        <taxon>Eukaryota</taxon>
        <taxon>Metazoa</taxon>
        <taxon>Chordata</taxon>
        <taxon>Craniata</taxon>
        <taxon>Vertebrata</taxon>
        <taxon>Euteleostomi</taxon>
        <taxon>Archelosauria</taxon>
        <taxon>Archosauria</taxon>
        <taxon>Dinosauria</taxon>
        <taxon>Saurischia</taxon>
        <taxon>Theropoda</taxon>
        <taxon>Coelurosauria</taxon>
        <taxon>Aves</taxon>
        <taxon>Neognathae</taxon>
        <taxon>Neoaves</taxon>
        <taxon>Charadriiformes</taxon>
        <taxon>Scolopacidae</taxon>
        <taxon>Limosa</taxon>
    </lineage>
</organism>
<evidence type="ECO:0000256" key="1">
    <source>
        <dbReference type="SAM" id="MobiDB-lite"/>
    </source>
</evidence>
<reference evidence="3" key="1">
    <citation type="submission" date="2017-11" db="EMBL/GenBank/DDBJ databases">
        <authorList>
            <person name="Lima N.C."/>
            <person name="Parody-Merino A.M."/>
            <person name="Battley P.F."/>
            <person name="Fidler A.E."/>
            <person name="Prosdocimi F."/>
        </authorList>
    </citation>
    <scope>NUCLEOTIDE SEQUENCE [LARGE SCALE GENOMIC DNA]</scope>
</reference>
<evidence type="ECO:0000313" key="2">
    <source>
        <dbReference type="EMBL" id="PKU42316.1"/>
    </source>
</evidence>
<evidence type="ECO:0008006" key="4">
    <source>
        <dbReference type="Google" id="ProtNLM"/>
    </source>
</evidence>
<keyword evidence="3" id="KW-1185">Reference proteome</keyword>
<gene>
    <name evidence="2" type="ORF">llap_7384</name>
</gene>
<evidence type="ECO:0000313" key="3">
    <source>
        <dbReference type="Proteomes" id="UP000233556"/>
    </source>
</evidence>
<reference evidence="3" key="2">
    <citation type="submission" date="2017-12" db="EMBL/GenBank/DDBJ databases">
        <title>Genome sequence of the Bar-tailed Godwit (Limosa lapponica baueri).</title>
        <authorList>
            <person name="Lima N.C.B."/>
            <person name="Parody-Merino A.M."/>
            <person name="Battley P.F."/>
            <person name="Fidler A.E."/>
            <person name="Prosdocimi F."/>
        </authorList>
    </citation>
    <scope>NUCLEOTIDE SEQUENCE [LARGE SCALE GENOMIC DNA]</scope>
</reference>
<dbReference type="OrthoDB" id="10430811at2759"/>
<name>A0A2I0U8D1_LIMLA</name>
<proteinExistence type="predicted"/>
<feature type="compositionally biased region" description="Polar residues" evidence="1">
    <location>
        <begin position="117"/>
        <end position="126"/>
    </location>
</feature>
<feature type="region of interest" description="Disordered" evidence="1">
    <location>
        <begin position="103"/>
        <end position="126"/>
    </location>
</feature>
<dbReference type="EMBL" id="KZ506006">
    <property type="protein sequence ID" value="PKU42316.1"/>
    <property type="molecule type" value="Genomic_DNA"/>
</dbReference>
<dbReference type="PANTHER" id="PTHR33332">
    <property type="entry name" value="REVERSE TRANSCRIPTASE DOMAIN-CONTAINING PROTEIN"/>
    <property type="match status" value="1"/>
</dbReference>